<name>A0AB35U3Z2_9FIRM</name>
<reference evidence="1 2" key="1">
    <citation type="submission" date="2022-03" db="EMBL/GenBank/DDBJ databases">
        <title>Novel taxa within the pig intestine.</title>
        <authorList>
            <person name="Wylensek D."/>
            <person name="Bishof K."/>
            <person name="Afrizal A."/>
            <person name="Clavel T."/>
        </authorList>
    </citation>
    <scope>NUCLEOTIDE SEQUENCE [LARGE SCALE GENOMIC DNA]</scope>
    <source>
        <strain evidence="1 2">CLA-KB-P133</strain>
    </source>
</reference>
<dbReference type="Proteomes" id="UP001286174">
    <property type="component" value="Unassembled WGS sequence"/>
</dbReference>
<organism evidence="1 2">
    <name type="scientific">Grylomicrobium aquisgranensis</name>
    <dbReference type="NCBI Taxonomy" id="2926318"/>
    <lineage>
        <taxon>Bacteria</taxon>
        <taxon>Bacillati</taxon>
        <taxon>Bacillota</taxon>
        <taxon>Erysipelotrichia</taxon>
        <taxon>Erysipelotrichales</taxon>
        <taxon>Erysipelotrichaceae</taxon>
        <taxon>Grylomicrobium</taxon>
    </lineage>
</organism>
<evidence type="ECO:0000313" key="2">
    <source>
        <dbReference type="Proteomes" id="UP001286174"/>
    </source>
</evidence>
<keyword evidence="2" id="KW-1185">Reference proteome</keyword>
<dbReference type="AlphaFoldDB" id="A0AB35U3Z2"/>
<sequence length="96" mass="10631">MSELSLEPEAAEDDEAAAVPLLDEPQAAREILITPARAADKNFFISFLLTCIHAIYILGKSESVCNMCFVFDQHNKPGLSLDETVFNLSILSDKTW</sequence>
<evidence type="ECO:0000313" key="1">
    <source>
        <dbReference type="EMBL" id="MDX8418561.1"/>
    </source>
</evidence>
<comment type="caution">
    <text evidence="1">The sequence shown here is derived from an EMBL/GenBank/DDBJ whole genome shotgun (WGS) entry which is preliminary data.</text>
</comment>
<dbReference type="RefSeq" id="WP_370595257.1">
    <property type="nucleotide sequence ID" value="NZ_JALBUR010000001.1"/>
</dbReference>
<protein>
    <submittedName>
        <fullName evidence="1">Uncharacterized protein</fullName>
    </submittedName>
</protein>
<gene>
    <name evidence="1" type="ORF">MOZ60_00470</name>
</gene>
<proteinExistence type="predicted"/>
<accession>A0AB35U3Z2</accession>
<dbReference type="EMBL" id="JALBUR010000001">
    <property type="protein sequence ID" value="MDX8418561.1"/>
    <property type="molecule type" value="Genomic_DNA"/>
</dbReference>